<organism evidence="1 2">
    <name type="scientific">Pseudomonas meliae</name>
    <dbReference type="NCBI Taxonomy" id="86176"/>
    <lineage>
        <taxon>Bacteria</taxon>
        <taxon>Pseudomonadati</taxon>
        <taxon>Pseudomonadota</taxon>
        <taxon>Gammaproteobacteria</taxon>
        <taxon>Pseudomonadales</taxon>
        <taxon>Pseudomonadaceae</taxon>
        <taxon>Pseudomonas</taxon>
    </lineage>
</organism>
<dbReference type="PATRIC" id="fig|86176.4.peg.1963"/>
<reference evidence="1 2" key="1">
    <citation type="submission" date="2015-09" db="EMBL/GenBank/DDBJ databases">
        <title>Genome announcement of multiple Pseudomonas syringae strains.</title>
        <authorList>
            <person name="Thakur S."/>
            <person name="Wang P.W."/>
            <person name="Gong Y."/>
            <person name="Weir B.S."/>
            <person name="Guttman D.S."/>
        </authorList>
    </citation>
    <scope>NUCLEOTIDE SEQUENCE [LARGE SCALE GENOMIC DNA]</scope>
    <source>
        <strain evidence="1 2">ICMP6289</strain>
    </source>
</reference>
<comment type="caution">
    <text evidence="1">The sequence shown here is derived from an EMBL/GenBank/DDBJ whole genome shotgun (WGS) entry which is preliminary data.</text>
</comment>
<keyword evidence="2" id="KW-1185">Reference proteome</keyword>
<dbReference type="AlphaFoldDB" id="A0A0N8S2G9"/>
<dbReference type="Proteomes" id="UP000050455">
    <property type="component" value="Unassembled WGS sequence"/>
</dbReference>
<protein>
    <submittedName>
        <fullName evidence="1">Uncharacterized protein</fullName>
    </submittedName>
</protein>
<name>A0A0N8S2G9_9PSED</name>
<accession>A0A0N8S2G9</accession>
<dbReference type="EMBL" id="LJQT01000345">
    <property type="protein sequence ID" value="KPX84759.1"/>
    <property type="molecule type" value="Genomic_DNA"/>
</dbReference>
<evidence type="ECO:0000313" key="1">
    <source>
        <dbReference type="EMBL" id="KPX84759.1"/>
    </source>
</evidence>
<sequence length="109" mass="12166">MVADTLLIEGWGMDSKERQLTELLGLTARTLTHLTASMTSMSFELLRSEDEVTRNAGRRMIDRMATISSGLDEHWRLIGDLTGVHLAQEQVETVTEIQLQRKVVTPIGG</sequence>
<evidence type="ECO:0000313" key="2">
    <source>
        <dbReference type="Proteomes" id="UP000050455"/>
    </source>
</evidence>
<proteinExistence type="predicted"/>
<gene>
    <name evidence="1" type="ORF">ALO64_01806</name>
</gene>